<protein>
    <submittedName>
        <fullName evidence="1">Uncharacterized protein</fullName>
    </submittedName>
</protein>
<dbReference type="AlphaFoldDB" id="A0A0F9J9U1"/>
<gene>
    <name evidence="1" type="ORF">LCGC14_1556390</name>
</gene>
<sequence>MSKPNLPAVTITLDREYKLRFTMKSIFDLSQELGRNVIGSKGLFDDEDNIDLKAVAAALAHGLQEDKKGITTEPEPEPE</sequence>
<organism evidence="1">
    <name type="scientific">marine sediment metagenome</name>
    <dbReference type="NCBI Taxonomy" id="412755"/>
    <lineage>
        <taxon>unclassified sequences</taxon>
        <taxon>metagenomes</taxon>
        <taxon>ecological metagenomes</taxon>
    </lineage>
</organism>
<dbReference type="EMBL" id="LAZR01011968">
    <property type="protein sequence ID" value="KKM50100.1"/>
    <property type="molecule type" value="Genomic_DNA"/>
</dbReference>
<name>A0A0F9J9U1_9ZZZZ</name>
<reference evidence="1" key="1">
    <citation type="journal article" date="2015" name="Nature">
        <title>Complex archaea that bridge the gap between prokaryotes and eukaryotes.</title>
        <authorList>
            <person name="Spang A."/>
            <person name="Saw J.H."/>
            <person name="Jorgensen S.L."/>
            <person name="Zaremba-Niedzwiedzka K."/>
            <person name="Martijn J."/>
            <person name="Lind A.E."/>
            <person name="van Eijk R."/>
            <person name="Schleper C."/>
            <person name="Guy L."/>
            <person name="Ettema T.J."/>
        </authorList>
    </citation>
    <scope>NUCLEOTIDE SEQUENCE</scope>
</reference>
<evidence type="ECO:0000313" key="1">
    <source>
        <dbReference type="EMBL" id="KKM50100.1"/>
    </source>
</evidence>
<feature type="non-terminal residue" evidence="1">
    <location>
        <position position="79"/>
    </location>
</feature>
<accession>A0A0F9J9U1</accession>
<proteinExistence type="predicted"/>
<comment type="caution">
    <text evidence="1">The sequence shown here is derived from an EMBL/GenBank/DDBJ whole genome shotgun (WGS) entry which is preliminary data.</text>
</comment>